<protein>
    <recommendedName>
        <fullName evidence="8">Splicing factor YJU2</fullName>
    </recommendedName>
</protein>
<evidence type="ECO:0000313" key="10">
    <source>
        <dbReference type="EMBL" id="KAF2272634.1"/>
    </source>
</evidence>
<evidence type="ECO:0000256" key="3">
    <source>
        <dbReference type="ARBA" id="ARBA00022723"/>
    </source>
</evidence>
<dbReference type="PANTHER" id="PTHR12111:SF1">
    <property type="entry name" value="SPLICING FACTOR YJU2"/>
    <property type="match status" value="1"/>
</dbReference>
<evidence type="ECO:0000256" key="8">
    <source>
        <dbReference type="HAMAP-Rule" id="MF_03226"/>
    </source>
</evidence>
<accession>A0A6A6J8V6</accession>
<evidence type="ECO:0000256" key="7">
    <source>
        <dbReference type="ARBA" id="ARBA00023242"/>
    </source>
</evidence>
<dbReference type="OrthoDB" id="674963at2759"/>
<dbReference type="EMBL" id="ML986518">
    <property type="protein sequence ID" value="KAF2272634.1"/>
    <property type="molecule type" value="Genomic_DNA"/>
</dbReference>
<keyword evidence="6" id="KW-0508">mRNA splicing</keyword>
<feature type="binding site" evidence="8">
    <location>
        <position position="46"/>
    </location>
    <ligand>
        <name>Zn(2+)</name>
        <dbReference type="ChEBI" id="CHEBI:29105"/>
    </ligand>
</feature>
<keyword evidence="11" id="KW-1185">Reference proteome</keyword>
<keyword evidence="2" id="KW-0507">mRNA processing</keyword>
<dbReference type="Pfam" id="PF04502">
    <property type="entry name" value="Saf4_Yju2"/>
    <property type="match status" value="1"/>
</dbReference>
<dbReference type="GO" id="GO:0046872">
    <property type="term" value="F:metal ion binding"/>
    <property type="evidence" value="ECO:0007669"/>
    <property type="project" value="UniProtKB-KW"/>
</dbReference>
<keyword evidence="3 8" id="KW-0479">Metal-binding</keyword>
<keyword evidence="4 8" id="KW-0747">Spliceosome</keyword>
<evidence type="ECO:0000256" key="9">
    <source>
        <dbReference type="SAM" id="MobiDB-lite"/>
    </source>
</evidence>
<proteinExistence type="inferred from homology"/>
<evidence type="ECO:0000256" key="5">
    <source>
        <dbReference type="ARBA" id="ARBA00022833"/>
    </source>
</evidence>
<dbReference type="GeneID" id="54552360"/>
<comment type="similarity">
    <text evidence="8">Belongs to the CWC16 family. YJU2 subfamily.</text>
</comment>
<comment type="subunit">
    <text evidence="8">Component of the spliceosome. Present in the activated B complex, the catalytically activated B* complex which catalyzes the branching, the catalytic step 1 C complex catalyzing the exon ligation, and the postcatalytic P complex containing the ligated exons (mRNA) and the excised lariat intron.</text>
</comment>
<feature type="region of interest" description="Disordered" evidence="9">
    <location>
        <begin position="167"/>
        <end position="188"/>
    </location>
</feature>
<dbReference type="RefSeq" id="XP_033650173.1">
    <property type="nucleotide sequence ID" value="XM_033799185.1"/>
</dbReference>
<keyword evidence="5 8" id="KW-0862">Zinc</keyword>
<evidence type="ECO:0000256" key="2">
    <source>
        <dbReference type="ARBA" id="ARBA00022664"/>
    </source>
</evidence>
<organism evidence="10 11">
    <name type="scientific">Westerdykella ornata</name>
    <dbReference type="NCBI Taxonomy" id="318751"/>
    <lineage>
        <taxon>Eukaryota</taxon>
        <taxon>Fungi</taxon>
        <taxon>Dikarya</taxon>
        <taxon>Ascomycota</taxon>
        <taxon>Pezizomycotina</taxon>
        <taxon>Dothideomycetes</taxon>
        <taxon>Pleosporomycetidae</taxon>
        <taxon>Pleosporales</taxon>
        <taxon>Sporormiaceae</taxon>
        <taxon>Westerdykella</taxon>
    </lineage>
</organism>
<comment type="subcellular location">
    <subcellularLocation>
        <location evidence="1 8">Nucleus</location>
    </subcellularLocation>
</comment>
<feature type="binding site" evidence="8">
    <location>
        <position position="85"/>
    </location>
    <ligand>
        <name>Zn(2+)</name>
        <dbReference type="ChEBI" id="CHEBI:29105"/>
    </ligand>
</feature>
<comment type="function">
    <text evidence="8">Part of the spliceosome which catalyzes two sequential transesterification reactions, first the excision of the non-coding intron from pre-mRNA and then the ligation of the coding exons to form the mature mRNA. Plays a role in stabilizing the structure of the spliceosome catalytic core and docking of the branch helix into the active site, producing 5'-exon and lariat intron-3'-intermediates.</text>
</comment>
<dbReference type="InterPro" id="IPR007590">
    <property type="entry name" value="Saf4/Yju2"/>
</dbReference>
<dbReference type="GO" id="GO:0071006">
    <property type="term" value="C:U2-type catalytic step 1 spliceosome"/>
    <property type="evidence" value="ECO:0007669"/>
    <property type="project" value="UniProtKB-UniRule"/>
</dbReference>
<dbReference type="AlphaFoldDB" id="A0A6A6J8V6"/>
<evidence type="ECO:0000256" key="1">
    <source>
        <dbReference type="ARBA" id="ARBA00004123"/>
    </source>
</evidence>
<feature type="region of interest" description="Disordered" evidence="9">
    <location>
        <begin position="202"/>
        <end position="277"/>
    </location>
</feature>
<dbReference type="GO" id="GO:0000349">
    <property type="term" value="P:generation of catalytic spliceosome for first transesterification step"/>
    <property type="evidence" value="ECO:0007669"/>
    <property type="project" value="UniProtKB-UniRule"/>
</dbReference>
<name>A0A6A6J8V6_WESOR</name>
<dbReference type="PANTHER" id="PTHR12111">
    <property type="entry name" value="SPLICING FACTOR YJU2"/>
    <property type="match status" value="1"/>
</dbReference>
<gene>
    <name evidence="10" type="ORF">EI97DRAFT_436721</name>
</gene>
<feature type="compositionally biased region" description="Low complexity" evidence="9">
    <location>
        <begin position="256"/>
        <end position="266"/>
    </location>
</feature>
<dbReference type="HAMAP" id="MF_03226">
    <property type="entry name" value="YJU2"/>
    <property type="match status" value="1"/>
</dbReference>
<dbReference type="InterPro" id="IPR043701">
    <property type="entry name" value="Yju2"/>
</dbReference>
<evidence type="ECO:0000256" key="6">
    <source>
        <dbReference type="ARBA" id="ARBA00023187"/>
    </source>
</evidence>
<dbReference type="Proteomes" id="UP000800097">
    <property type="component" value="Unassembled WGS sequence"/>
</dbReference>
<feature type="binding site" evidence="8">
    <location>
        <position position="82"/>
    </location>
    <ligand>
        <name>Zn(2+)</name>
        <dbReference type="ChEBI" id="CHEBI:29105"/>
    </ligand>
</feature>
<evidence type="ECO:0000313" key="11">
    <source>
        <dbReference type="Proteomes" id="UP000800097"/>
    </source>
</evidence>
<keyword evidence="7 8" id="KW-0539">Nucleus</keyword>
<evidence type="ECO:0000256" key="4">
    <source>
        <dbReference type="ARBA" id="ARBA00022728"/>
    </source>
</evidence>
<sequence>MSERKVLSKYYPPDFDPSKIVRQRGAKGGKPVLPTVRLMAPFSMQCTSCGEFIYKGRKFNARKETTEEKYLGISIIRFYIRCTRCSSEITFKTDPQHTDYAAERGCKRNYEPWRESKLAEPNPLDYEEEEEAVDKMKDLEERTLQQQNEMRINDALDEIRARNARIESGKDRAVVPAEPPQHQKEDEEDARIAREAFKMRVQNGDDQIVEEEPTPPPATSFVRPKAKKKDATAMLGLKKRSTEPTVAPSGPNSGNVPQKPVVQPPVSLLSGYDDDSG</sequence>
<reference evidence="10" key="1">
    <citation type="journal article" date="2020" name="Stud. Mycol.">
        <title>101 Dothideomycetes genomes: a test case for predicting lifestyles and emergence of pathogens.</title>
        <authorList>
            <person name="Haridas S."/>
            <person name="Albert R."/>
            <person name="Binder M."/>
            <person name="Bloem J."/>
            <person name="Labutti K."/>
            <person name="Salamov A."/>
            <person name="Andreopoulos B."/>
            <person name="Baker S."/>
            <person name="Barry K."/>
            <person name="Bills G."/>
            <person name="Bluhm B."/>
            <person name="Cannon C."/>
            <person name="Castanera R."/>
            <person name="Culley D."/>
            <person name="Daum C."/>
            <person name="Ezra D."/>
            <person name="Gonzalez J."/>
            <person name="Henrissat B."/>
            <person name="Kuo A."/>
            <person name="Liang C."/>
            <person name="Lipzen A."/>
            <person name="Lutzoni F."/>
            <person name="Magnuson J."/>
            <person name="Mondo S."/>
            <person name="Nolan M."/>
            <person name="Ohm R."/>
            <person name="Pangilinan J."/>
            <person name="Park H.-J."/>
            <person name="Ramirez L."/>
            <person name="Alfaro M."/>
            <person name="Sun H."/>
            <person name="Tritt A."/>
            <person name="Yoshinaga Y."/>
            <person name="Zwiers L.-H."/>
            <person name="Turgeon B."/>
            <person name="Goodwin S."/>
            <person name="Spatafora J."/>
            <person name="Crous P."/>
            <person name="Grigoriev I."/>
        </authorList>
    </citation>
    <scope>NUCLEOTIDE SEQUENCE</scope>
    <source>
        <strain evidence="10">CBS 379.55</strain>
    </source>
</reference>
<feature type="binding site" evidence="8">
    <location>
        <position position="49"/>
    </location>
    <ligand>
        <name>Zn(2+)</name>
        <dbReference type="ChEBI" id="CHEBI:29105"/>
    </ligand>
</feature>